<evidence type="ECO:0000256" key="8">
    <source>
        <dbReference type="ARBA" id="ARBA00033120"/>
    </source>
</evidence>
<evidence type="ECO:0000256" key="11">
    <source>
        <dbReference type="RuleBase" id="RU003939"/>
    </source>
</evidence>
<comment type="similarity">
    <text evidence="2 11">Belongs to the bacterial histone-like protein family.</text>
</comment>
<proteinExistence type="inferred from homology"/>
<dbReference type="OrthoDB" id="331625at2"/>
<dbReference type="RefSeq" id="WP_145258985.1">
    <property type="nucleotide sequence ID" value="NZ_CP036316.1"/>
</dbReference>
<protein>
    <recommendedName>
        <fullName evidence="4">Viral histone-like protein</fullName>
    </recommendedName>
    <alternativeName>
        <fullName evidence="9">DNA-binding protein pA104R</fullName>
    </alternativeName>
    <alternativeName>
        <fullName evidence="8">pA104R</fullName>
    </alternativeName>
</protein>
<dbReference type="SUPFAM" id="SSF47729">
    <property type="entry name" value="IHF-like DNA-binding proteins"/>
    <property type="match status" value="1"/>
</dbReference>
<evidence type="ECO:0000313" key="13">
    <source>
        <dbReference type="Proteomes" id="UP000319976"/>
    </source>
</evidence>
<dbReference type="InterPro" id="IPR000119">
    <property type="entry name" value="Hist_DNA-bd"/>
</dbReference>
<evidence type="ECO:0000256" key="2">
    <source>
        <dbReference type="ARBA" id="ARBA00010529"/>
    </source>
</evidence>
<dbReference type="EMBL" id="CP036316">
    <property type="protein sequence ID" value="QDT63010.1"/>
    <property type="molecule type" value="Genomic_DNA"/>
</dbReference>
<gene>
    <name evidence="12" type="ORF">V22_02080</name>
</gene>
<name>A0A517T3Q8_9PLAN</name>
<comment type="function">
    <text evidence="10">DNA-binding protein that plays a critical role in nucleoid compaction, genome replication and DNA replication and transcription. Binds to both ssDNA and dsDNA with a binding site covering about 15 nucleotides. Displays DNA-supercoiling activity only when associated with the viral DNA topoisomerase 2.</text>
</comment>
<dbReference type="Proteomes" id="UP000319976">
    <property type="component" value="Chromosome"/>
</dbReference>
<dbReference type="PANTHER" id="PTHR33175:SF13">
    <property type="entry name" value="HISTONE-LIKE PROTEIN"/>
    <property type="match status" value="1"/>
</dbReference>
<evidence type="ECO:0000256" key="3">
    <source>
        <dbReference type="ARBA" id="ARBA00011738"/>
    </source>
</evidence>
<comment type="subcellular location">
    <subcellularLocation>
        <location evidence="1">Virion</location>
    </subcellularLocation>
</comment>
<dbReference type="CDD" id="cd13834">
    <property type="entry name" value="HU_like"/>
    <property type="match status" value="1"/>
</dbReference>
<keyword evidence="7 12" id="KW-0238">DNA-binding</keyword>
<evidence type="ECO:0000256" key="10">
    <source>
        <dbReference type="ARBA" id="ARBA00046140"/>
    </source>
</evidence>
<keyword evidence="13" id="KW-1185">Reference proteome</keyword>
<dbReference type="Pfam" id="PF00216">
    <property type="entry name" value="Bac_DNA_binding"/>
    <property type="match status" value="1"/>
</dbReference>
<dbReference type="SMART" id="SM00411">
    <property type="entry name" value="BHL"/>
    <property type="match status" value="1"/>
</dbReference>
<evidence type="ECO:0000256" key="1">
    <source>
        <dbReference type="ARBA" id="ARBA00004328"/>
    </source>
</evidence>
<evidence type="ECO:0000313" key="12">
    <source>
        <dbReference type="EMBL" id="QDT63010.1"/>
    </source>
</evidence>
<dbReference type="AlphaFoldDB" id="A0A517T3Q8"/>
<reference evidence="12 13" key="1">
    <citation type="submission" date="2019-02" db="EMBL/GenBank/DDBJ databases">
        <title>Deep-cultivation of Planctomycetes and their phenomic and genomic characterization uncovers novel biology.</title>
        <authorList>
            <person name="Wiegand S."/>
            <person name="Jogler M."/>
            <person name="Boedeker C."/>
            <person name="Pinto D."/>
            <person name="Vollmers J."/>
            <person name="Rivas-Marin E."/>
            <person name="Kohn T."/>
            <person name="Peeters S.H."/>
            <person name="Heuer A."/>
            <person name="Rast P."/>
            <person name="Oberbeckmann S."/>
            <person name="Bunk B."/>
            <person name="Jeske O."/>
            <person name="Meyerdierks A."/>
            <person name="Storesund J.E."/>
            <person name="Kallscheuer N."/>
            <person name="Luecker S."/>
            <person name="Lage O.M."/>
            <person name="Pohl T."/>
            <person name="Merkel B.J."/>
            <person name="Hornburger P."/>
            <person name="Mueller R.-W."/>
            <person name="Bruemmer F."/>
            <person name="Labrenz M."/>
            <person name="Spormann A.M."/>
            <person name="Op den Camp H."/>
            <person name="Overmann J."/>
            <person name="Amann R."/>
            <person name="Jetten M.S.M."/>
            <person name="Mascher T."/>
            <person name="Medema M.H."/>
            <person name="Devos D.P."/>
            <person name="Kaster A.-K."/>
            <person name="Ovreas L."/>
            <person name="Rohde M."/>
            <person name="Galperin M.Y."/>
            <person name="Jogler C."/>
        </authorList>
    </citation>
    <scope>NUCLEOTIDE SEQUENCE [LARGE SCALE GENOMIC DNA]</scope>
    <source>
        <strain evidence="12 13">V22</strain>
    </source>
</reference>
<keyword evidence="6" id="KW-0426">Late protein</keyword>
<dbReference type="GO" id="GO:0030527">
    <property type="term" value="F:structural constituent of chromatin"/>
    <property type="evidence" value="ECO:0007669"/>
    <property type="project" value="InterPro"/>
</dbReference>
<dbReference type="GO" id="GO:0005829">
    <property type="term" value="C:cytosol"/>
    <property type="evidence" value="ECO:0007669"/>
    <property type="project" value="TreeGrafter"/>
</dbReference>
<dbReference type="InterPro" id="IPR010992">
    <property type="entry name" value="IHF-like_DNA-bd_dom_sf"/>
</dbReference>
<dbReference type="GO" id="GO:0006260">
    <property type="term" value="P:DNA replication"/>
    <property type="evidence" value="ECO:0007669"/>
    <property type="project" value="UniProtKB-KW"/>
</dbReference>
<evidence type="ECO:0000256" key="4">
    <source>
        <dbReference type="ARBA" id="ARBA00016145"/>
    </source>
</evidence>
<evidence type="ECO:0000256" key="6">
    <source>
        <dbReference type="ARBA" id="ARBA00022921"/>
    </source>
</evidence>
<evidence type="ECO:0000256" key="5">
    <source>
        <dbReference type="ARBA" id="ARBA00022705"/>
    </source>
</evidence>
<organism evidence="12 13">
    <name type="scientific">Calycomorphotria hydatis</name>
    <dbReference type="NCBI Taxonomy" id="2528027"/>
    <lineage>
        <taxon>Bacteria</taxon>
        <taxon>Pseudomonadati</taxon>
        <taxon>Planctomycetota</taxon>
        <taxon>Planctomycetia</taxon>
        <taxon>Planctomycetales</taxon>
        <taxon>Planctomycetaceae</taxon>
        <taxon>Calycomorphotria</taxon>
    </lineage>
</organism>
<sequence>MAKKAAAKKKPLSKSEIQNALAERTELSKKDIANVLEQLEGLIEENLSKKGPRVFNLPGLLKIYVHHKPATKARMGRNPQTGEEVPISAKPAMDVIKVRPLKGLKEML</sequence>
<evidence type="ECO:0000256" key="9">
    <source>
        <dbReference type="ARBA" id="ARBA00033227"/>
    </source>
</evidence>
<dbReference type="GO" id="GO:0003677">
    <property type="term" value="F:DNA binding"/>
    <property type="evidence" value="ECO:0007669"/>
    <property type="project" value="UniProtKB-KW"/>
</dbReference>
<dbReference type="Gene3D" id="4.10.520.10">
    <property type="entry name" value="IHF-like DNA-binding proteins"/>
    <property type="match status" value="1"/>
</dbReference>
<accession>A0A517T3Q8</accession>
<keyword evidence="5" id="KW-0235">DNA replication</keyword>
<comment type="subunit">
    <text evidence="3">Homodimer.</text>
</comment>
<dbReference type="PANTHER" id="PTHR33175">
    <property type="entry name" value="DNA-BINDING PROTEIN HU"/>
    <property type="match status" value="1"/>
</dbReference>
<dbReference type="KEGG" id="chya:V22_02080"/>
<evidence type="ECO:0000256" key="7">
    <source>
        <dbReference type="ARBA" id="ARBA00023125"/>
    </source>
</evidence>